<dbReference type="Pfam" id="PF01593">
    <property type="entry name" value="Amino_oxidase"/>
    <property type="match status" value="1"/>
</dbReference>
<evidence type="ECO:0000313" key="9">
    <source>
        <dbReference type="EMBL" id="MRG94898.1"/>
    </source>
</evidence>
<dbReference type="InterPro" id="IPR050464">
    <property type="entry name" value="Zeta_carotene_desat/Oxidored"/>
</dbReference>
<dbReference type="GO" id="GO:0006783">
    <property type="term" value="P:heme biosynthetic process"/>
    <property type="evidence" value="ECO:0007669"/>
    <property type="project" value="UniProtKB-KW"/>
</dbReference>
<dbReference type="Proteomes" id="UP000440224">
    <property type="component" value="Unassembled WGS sequence"/>
</dbReference>
<keyword evidence="3" id="KW-0274">FAD</keyword>
<dbReference type="Gene3D" id="1.10.3110.10">
    <property type="entry name" value="protoporphyrinogen ix oxidase, domain 3"/>
    <property type="match status" value="1"/>
</dbReference>
<dbReference type="SUPFAM" id="SSF54373">
    <property type="entry name" value="FAD-linked reductases, C-terminal domain"/>
    <property type="match status" value="1"/>
</dbReference>
<dbReference type="InterPro" id="IPR004572">
    <property type="entry name" value="Protoporphyrinogen_oxidase"/>
</dbReference>
<evidence type="ECO:0000256" key="2">
    <source>
        <dbReference type="ARBA" id="ARBA00022630"/>
    </source>
</evidence>
<dbReference type="SUPFAM" id="SSF51905">
    <property type="entry name" value="FAD/NAD(P)-binding domain"/>
    <property type="match status" value="1"/>
</dbReference>
<dbReference type="InterPro" id="IPR036188">
    <property type="entry name" value="FAD/NAD-bd_sf"/>
</dbReference>
<dbReference type="PANTHER" id="PTHR42923">
    <property type="entry name" value="PROTOPORPHYRINOGEN OXIDASE"/>
    <property type="match status" value="1"/>
</dbReference>
<organism evidence="9 10">
    <name type="scientific">Polyangium spumosum</name>
    <dbReference type="NCBI Taxonomy" id="889282"/>
    <lineage>
        <taxon>Bacteria</taxon>
        <taxon>Pseudomonadati</taxon>
        <taxon>Myxococcota</taxon>
        <taxon>Polyangia</taxon>
        <taxon>Polyangiales</taxon>
        <taxon>Polyangiaceae</taxon>
        <taxon>Polyangium</taxon>
    </lineage>
</organism>
<dbReference type="Gene3D" id="3.50.50.60">
    <property type="entry name" value="FAD/NAD(P)-binding domain"/>
    <property type="match status" value="1"/>
</dbReference>
<dbReference type="EC" id="1.3.3.4" evidence="9"/>
<dbReference type="AlphaFoldDB" id="A0A6N7PS68"/>
<feature type="domain" description="Amine oxidase" evidence="8">
    <location>
        <begin position="90"/>
        <end position="551"/>
    </location>
</feature>
<keyword evidence="10" id="KW-1185">Reference proteome</keyword>
<sequence>MEAHRVRSGDPGQPRSAPALRASRGGRGARAGRARGGRRKAGAHLQPRARDRAADAGRQREGARRRDPRIPARGRGVNVRRVVVVGGGVTGLVVAYRLLSAQKDARFEVTLLESRPRLGGNIQTEREGGFVIDGGPDSFVVAKPQATDLCKELGLGERLIVTTPKNRRVYVPRRGALHTLPEGLVLAVPTRFLPFAKTPLFSLPGKARMALDLVLPKRPKEKGDESIGSFLQRRLGKEAVDILGEPLLGGIYAGDVDLLSIRSTFPQLAALEDNHGSLIRGAIAERRKKGTTKGPPPSPFHSLLGGMGELIEALARRIEKAGGDIRVGAPVVSVERSSGADASAPPRWVVRHGARDGQTESIEADDVVMAAPANAAASALGDVDAELGALLRGIPYLSTATIVLAYARPDVPHPLDAVGVVIPKDERRRILAATFISSKWTGRAPQDAALVRVFVGGHRDPGALAATDEALVSLAREELGSLIGVRAAPMLARVFRYEQANAQPIVGHAARVRRIRDISRRLPGLYFAGAAFDGVGIPDCVRQANEAAAAVAAR</sequence>
<proteinExistence type="predicted"/>
<dbReference type="GO" id="GO:0004729">
    <property type="term" value="F:oxygen-dependent protoporphyrinogen oxidase activity"/>
    <property type="evidence" value="ECO:0007669"/>
    <property type="project" value="UniProtKB-EC"/>
</dbReference>
<gene>
    <name evidence="9" type="primary">hemG</name>
    <name evidence="9" type="ORF">GF068_23680</name>
</gene>
<dbReference type="InterPro" id="IPR002937">
    <property type="entry name" value="Amino_oxidase"/>
</dbReference>
<comment type="pathway">
    <text evidence="6">Porphyrin-containing compound metabolism.</text>
</comment>
<evidence type="ECO:0000256" key="7">
    <source>
        <dbReference type="SAM" id="MobiDB-lite"/>
    </source>
</evidence>
<dbReference type="NCBIfam" id="TIGR00562">
    <property type="entry name" value="proto_IX_ox"/>
    <property type="match status" value="1"/>
</dbReference>
<dbReference type="Gene3D" id="3.90.660.20">
    <property type="entry name" value="Protoporphyrinogen oxidase, mitochondrial, domain 2"/>
    <property type="match status" value="1"/>
</dbReference>
<dbReference type="PANTHER" id="PTHR42923:SF3">
    <property type="entry name" value="PROTOPORPHYRINOGEN OXIDASE"/>
    <property type="match status" value="1"/>
</dbReference>
<comment type="cofactor">
    <cofactor evidence="1">
        <name>FAD</name>
        <dbReference type="ChEBI" id="CHEBI:57692"/>
    </cofactor>
</comment>
<keyword evidence="2" id="KW-0285">Flavoprotein</keyword>
<evidence type="ECO:0000256" key="6">
    <source>
        <dbReference type="ARBA" id="ARBA00023444"/>
    </source>
</evidence>
<feature type="region of interest" description="Disordered" evidence="7">
    <location>
        <begin position="1"/>
        <end position="72"/>
    </location>
</feature>
<name>A0A6N7PS68_9BACT</name>
<evidence type="ECO:0000313" key="10">
    <source>
        <dbReference type="Proteomes" id="UP000440224"/>
    </source>
</evidence>
<keyword evidence="5" id="KW-0350">Heme biosynthesis</keyword>
<protein>
    <submittedName>
        <fullName evidence="9">Protoporphyrinogen oxidase</fullName>
        <ecNumber evidence="9">1.3.3.4</ecNumber>
    </submittedName>
</protein>
<evidence type="ECO:0000256" key="3">
    <source>
        <dbReference type="ARBA" id="ARBA00022827"/>
    </source>
</evidence>
<feature type="compositionally biased region" description="Basic residues" evidence="7">
    <location>
        <begin position="30"/>
        <end position="42"/>
    </location>
</feature>
<keyword evidence="4 9" id="KW-0560">Oxidoreductase</keyword>
<evidence type="ECO:0000256" key="4">
    <source>
        <dbReference type="ARBA" id="ARBA00023002"/>
    </source>
</evidence>
<reference evidence="9 10" key="1">
    <citation type="submission" date="2019-10" db="EMBL/GenBank/DDBJ databases">
        <title>A soil myxobacterium in the family Polyangiaceae.</title>
        <authorList>
            <person name="Li Y."/>
            <person name="Wang J."/>
        </authorList>
    </citation>
    <scope>NUCLEOTIDE SEQUENCE [LARGE SCALE GENOMIC DNA]</scope>
    <source>
        <strain evidence="9 10">DSM 14734</strain>
    </source>
</reference>
<comment type="caution">
    <text evidence="9">The sequence shown here is derived from an EMBL/GenBank/DDBJ whole genome shotgun (WGS) entry which is preliminary data.</text>
</comment>
<feature type="compositionally biased region" description="Basic and acidic residues" evidence="7">
    <location>
        <begin position="48"/>
        <end position="70"/>
    </location>
</feature>
<evidence type="ECO:0000259" key="8">
    <source>
        <dbReference type="Pfam" id="PF01593"/>
    </source>
</evidence>
<accession>A0A6N7PS68</accession>
<evidence type="ECO:0000256" key="5">
    <source>
        <dbReference type="ARBA" id="ARBA00023133"/>
    </source>
</evidence>
<evidence type="ECO:0000256" key="1">
    <source>
        <dbReference type="ARBA" id="ARBA00001974"/>
    </source>
</evidence>
<dbReference type="EMBL" id="WJIE01000006">
    <property type="protein sequence ID" value="MRG94898.1"/>
    <property type="molecule type" value="Genomic_DNA"/>
</dbReference>